<evidence type="ECO:0000313" key="1">
    <source>
        <dbReference type="WBParaSite" id="HPLM_0000878801-mRNA-1"/>
    </source>
</evidence>
<organism evidence="1">
    <name type="scientific">Haemonchus placei</name>
    <name type="common">Barber's pole worm</name>
    <dbReference type="NCBI Taxonomy" id="6290"/>
    <lineage>
        <taxon>Eukaryota</taxon>
        <taxon>Metazoa</taxon>
        <taxon>Ecdysozoa</taxon>
        <taxon>Nematoda</taxon>
        <taxon>Chromadorea</taxon>
        <taxon>Rhabditida</taxon>
        <taxon>Rhabditina</taxon>
        <taxon>Rhabditomorpha</taxon>
        <taxon>Strongyloidea</taxon>
        <taxon>Trichostrongylidae</taxon>
        <taxon>Haemonchus</taxon>
    </lineage>
</organism>
<accession>A0A0N4WDV7</accession>
<dbReference type="AlphaFoldDB" id="A0A0N4WDV7"/>
<name>A0A0N4WDV7_HAEPC</name>
<protein>
    <submittedName>
        <fullName evidence="1">Ribonuclease III</fullName>
    </submittedName>
</protein>
<sequence length="105" mass="12280">MCRRPNDGRTCVLGGKIFDNRVVPYNQYLALRYSGHLNVEICGMIQAVKYMYKYVYKGPDRATLRMIRNQNGFDKRVVDEIDEFVTALYVCAPEAVYILLEFDRQ</sequence>
<reference evidence="1" key="1">
    <citation type="submission" date="2017-02" db="UniProtKB">
        <authorList>
            <consortium name="WormBaseParasite"/>
        </authorList>
    </citation>
    <scope>IDENTIFICATION</scope>
</reference>
<proteinExistence type="predicted"/>
<dbReference type="WBParaSite" id="HPLM_0000878801-mRNA-1">
    <property type="protein sequence ID" value="HPLM_0000878801-mRNA-1"/>
    <property type="gene ID" value="HPLM_0000878801"/>
</dbReference>
<dbReference type="PANTHER" id="PTHR10492">
    <property type="match status" value="1"/>
</dbReference>
<dbReference type="PANTHER" id="PTHR10492:SF57">
    <property type="entry name" value="ATP-DEPENDENT DNA HELICASE"/>
    <property type="match status" value="1"/>
</dbReference>